<name>A0A5E4D006_MARMO</name>
<gene>
    <name evidence="3" type="ORF">MONAX_5E002534</name>
</gene>
<reference evidence="3" key="1">
    <citation type="submission" date="2019-04" db="EMBL/GenBank/DDBJ databases">
        <authorList>
            <person name="Alioto T."/>
            <person name="Alioto T."/>
        </authorList>
    </citation>
    <scope>NUCLEOTIDE SEQUENCE [LARGE SCALE GENOMIC DNA]</scope>
</reference>
<evidence type="ECO:0000313" key="3">
    <source>
        <dbReference type="EMBL" id="VTJ87423.1"/>
    </source>
</evidence>
<dbReference type="EMBL" id="CABDUW010002597">
    <property type="protein sequence ID" value="VTJ87423.1"/>
    <property type="molecule type" value="Genomic_DNA"/>
</dbReference>
<feature type="compositionally biased region" description="Polar residues" evidence="2">
    <location>
        <begin position="609"/>
        <end position="630"/>
    </location>
</feature>
<protein>
    <submittedName>
        <fullName evidence="3">Uncharacterized protein</fullName>
    </submittedName>
</protein>
<dbReference type="InterPro" id="IPR002494">
    <property type="entry name" value="KAP"/>
</dbReference>
<evidence type="ECO:0000256" key="1">
    <source>
        <dbReference type="ARBA" id="ARBA00022744"/>
    </source>
</evidence>
<keyword evidence="1" id="KW-0416">Keratin</keyword>
<evidence type="ECO:0000256" key="2">
    <source>
        <dbReference type="SAM" id="MobiDB-lite"/>
    </source>
</evidence>
<accession>A0A5E4D006</accession>
<feature type="region of interest" description="Disordered" evidence="2">
    <location>
        <begin position="430"/>
        <end position="483"/>
    </location>
</feature>
<dbReference type="Proteomes" id="UP000335636">
    <property type="component" value="Unassembled WGS sequence"/>
</dbReference>
<feature type="compositionally biased region" description="Pro residues" evidence="2">
    <location>
        <begin position="434"/>
        <end position="451"/>
    </location>
</feature>
<dbReference type="Pfam" id="PF13885">
    <property type="entry name" value="Keratin_B2_2"/>
    <property type="match status" value="1"/>
</dbReference>
<proteinExistence type="predicted"/>
<evidence type="ECO:0000313" key="4">
    <source>
        <dbReference type="Proteomes" id="UP000335636"/>
    </source>
</evidence>
<feature type="compositionally biased region" description="Basic and acidic residues" evidence="2">
    <location>
        <begin position="146"/>
        <end position="155"/>
    </location>
</feature>
<dbReference type="AlphaFoldDB" id="A0A5E4D006"/>
<organism evidence="3 4">
    <name type="scientific">Marmota monax</name>
    <name type="common">Woodchuck</name>
    <dbReference type="NCBI Taxonomy" id="9995"/>
    <lineage>
        <taxon>Eukaryota</taxon>
        <taxon>Metazoa</taxon>
        <taxon>Chordata</taxon>
        <taxon>Craniata</taxon>
        <taxon>Vertebrata</taxon>
        <taxon>Euteleostomi</taxon>
        <taxon>Mammalia</taxon>
        <taxon>Eutheria</taxon>
        <taxon>Euarchontoglires</taxon>
        <taxon>Glires</taxon>
        <taxon>Rodentia</taxon>
        <taxon>Sciuromorpha</taxon>
        <taxon>Sciuridae</taxon>
        <taxon>Xerinae</taxon>
        <taxon>Marmotini</taxon>
        <taxon>Marmota</taxon>
    </lineage>
</organism>
<keyword evidence="4" id="KW-1185">Reference proteome</keyword>
<feature type="region of interest" description="Disordered" evidence="2">
    <location>
        <begin position="110"/>
        <end position="174"/>
    </location>
</feature>
<sequence>MGQGLRAGLPVLREEWAGRACRAARRTTQGPGVSLLTCLSGPRVCACVRAAGSAPCRPGKRPQGATASPPCVPPRVSPKRFGGASSAPCSKVCSLLGEEKVTQGLEWREDDAGGGLGSVHGPGESPGRAQLPTCCVPPSLGSTRTEPSEDRRDDPMGGPVPLSARPTRGLQRPAAVLRASPTTSVQLGWTLWAPTWSWPSRSSWLRSTGPTCPGLWASVYLGPPAFLDLPLRRCGCPILAPNRAPPRPPPTLSLLAQDGLHAYLPVHCSLAPPWALGISQKQLRKLVEPARASEAPGSSQCAELQEGAISHGAQQSSHSYSSHVSVAQAEEASQEDPAELPCCPDARPAYKGCQGRRRQTSPPPPQHQPASATMCHTSCSSGCQPACCLPSPCQATCCVPVSCRPTVCVPVRCQVACCAPVSCRPIVPRGAASPPAPPSSADPSPVAPPPAADHTPQTSGSQGRRPPLHPASTGDGGKHGQWPLCSGGEGGRTLCPSSELAWPSILVTSLHMVDGEPWVGKRPEAQCPGGAGWGRASGLRPASQQSSFPPLGAAWRPEAWRLPSGTSWFPRSAPSVYASGSQGWTSCDWPPTAVHIRFGLIKEHCHSISRSAPGPSTETRRANSSPATSRGTRRQFLLVTIRLHFPGDGQLPQELVPSSGAPGSAWDLTSWAPRWPPRAPPFHLCPRGLW</sequence>
<feature type="region of interest" description="Disordered" evidence="2">
    <location>
        <begin position="609"/>
        <end position="631"/>
    </location>
</feature>
<comment type="caution">
    <text evidence="3">The sequence shown here is derived from an EMBL/GenBank/DDBJ whole genome shotgun (WGS) entry which is preliminary data.</text>
</comment>